<reference evidence="2" key="1">
    <citation type="journal article" date="2023" name="G3 (Bethesda)">
        <title>Genome assembly and association tests identify interacting loci associated with vigor, precocity, and sex in interspecific pistachio rootstocks.</title>
        <authorList>
            <person name="Palmer W."/>
            <person name="Jacygrad E."/>
            <person name="Sagayaradj S."/>
            <person name="Cavanaugh K."/>
            <person name="Han R."/>
            <person name="Bertier L."/>
            <person name="Beede B."/>
            <person name="Kafkas S."/>
            <person name="Golino D."/>
            <person name="Preece J."/>
            <person name="Michelmore R."/>
        </authorList>
    </citation>
    <scope>NUCLEOTIDE SEQUENCE [LARGE SCALE GENOMIC DNA]</scope>
</reference>
<evidence type="ECO:0000313" key="2">
    <source>
        <dbReference type="Proteomes" id="UP001164250"/>
    </source>
</evidence>
<keyword evidence="2" id="KW-1185">Reference proteome</keyword>
<accession>A0ACC1BRN9</accession>
<proteinExistence type="predicted"/>
<comment type="caution">
    <text evidence="1">The sequence shown here is derived from an EMBL/GenBank/DDBJ whole genome shotgun (WGS) entry which is preliminary data.</text>
</comment>
<sequence length="558" mass="62099">MLEPREADVPVLFLVLVVLPVVVYFLLGKWSETAKKRERISLLAQLAAEEAFKAEAMATASVIPLVATSKNVLHVCARCSAPSTTRCSRCKSVRYCSGKCQIIHWRQGHKQECQQLEKTSSCSSPLAESIQDSVLLNESLNSQLSGYYSKTGMERAPFDDMVHPSIGRGAFAAMHCPAVDSSHISMLERTADKRACRKSNRESLRREDATVFDSDEESPGSCTTNPNSSIDVPPKEAPMRHKSRSSDFVVSAEETRKRHNVNCSNVHTHGPARSTGHENHYYQSQNGNISEPRSSSGFPVAPYSAKYGTNAHENETDIVPKGNDEMVDCYSDMTALNGILKVKNALNLRGTKICKSAKSSTKLVGEQPCMTVVGEQLCSEKERKGLIDDESKVPRVRENITAQRSSGVSKMGIMKMMGLKKSSKLRQDAPELWLGKKTMKMLFRYEEFVKFFQCEVFDLSPRGLVNCGNSCYANAVLQCLTCTKPLVIYLLHRSHSRACCGKDWCLMCELEQHVMMLRESGGPLSPGRILLHMRSINCQIGDGSQEDAHEFLRFFKIC</sequence>
<organism evidence="1 2">
    <name type="scientific">Pistacia atlantica</name>
    <dbReference type="NCBI Taxonomy" id="434234"/>
    <lineage>
        <taxon>Eukaryota</taxon>
        <taxon>Viridiplantae</taxon>
        <taxon>Streptophyta</taxon>
        <taxon>Embryophyta</taxon>
        <taxon>Tracheophyta</taxon>
        <taxon>Spermatophyta</taxon>
        <taxon>Magnoliopsida</taxon>
        <taxon>eudicotyledons</taxon>
        <taxon>Gunneridae</taxon>
        <taxon>Pentapetalae</taxon>
        <taxon>rosids</taxon>
        <taxon>malvids</taxon>
        <taxon>Sapindales</taxon>
        <taxon>Anacardiaceae</taxon>
        <taxon>Pistacia</taxon>
    </lineage>
</organism>
<evidence type="ECO:0000313" key="1">
    <source>
        <dbReference type="EMBL" id="KAJ0101711.1"/>
    </source>
</evidence>
<dbReference type="EMBL" id="CM047899">
    <property type="protein sequence ID" value="KAJ0101711.1"/>
    <property type="molecule type" value="Genomic_DNA"/>
</dbReference>
<protein>
    <submittedName>
        <fullName evidence="1">Uncharacterized protein</fullName>
    </submittedName>
</protein>
<dbReference type="Proteomes" id="UP001164250">
    <property type="component" value="Chromosome 3"/>
</dbReference>
<gene>
    <name evidence="1" type="ORF">Patl1_05032</name>
</gene>
<name>A0ACC1BRN9_9ROSI</name>